<name>A0ABV3DGU5_9ACTN</name>
<protein>
    <submittedName>
        <fullName evidence="2">Uncharacterized protein</fullName>
    </submittedName>
</protein>
<keyword evidence="1" id="KW-0732">Signal</keyword>
<dbReference type="EMBL" id="JBEZFP010000034">
    <property type="protein sequence ID" value="MEU8134983.1"/>
    <property type="molecule type" value="Genomic_DNA"/>
</dbReference>
<reference evidence="2 3" key="1">
    <citation type="submission" date="2024-06" db="EMBL/GenBank/DDBJ databases">
        <title>The Natural Products Discovery Center: Release of the First 8490 Sequenced Strains for Exploring Actinobacteria Biosynthetic Diversity.</title>
        <authorList>
            <person name="Kalkreuter E."/>
            <person name="Kautsar S.A."/>
            <person name="Yang D."/>
            <person name="Bader C.D."/>
            <person name="Teijaro C.N."/>
            <person name="Fluegel L."/>
            <person name="Davis C.M."/>
            <person name="Simpson J.R."/>
            <person name="Lauterbach L."/>
            <person name="Steele A.D."/>
            <person name="Gui C."/>
            <person name="Meng S."/>
            <person name="Li G."/>
            <person name="Viehrig K."/>
            <person name="Ye F."/>
            <person name="Su P."/>
            <person name="Kiefer A.F."/>
            <person name="Nichols A."/>
            <person name="Cepeda A.J."/>
            <person name="Yan W."/>
            <person name="Fan B."/>
            <person name="Jiang Y."/>
            <person name="Adhikari A."/>
            <person name="Zheng C.-J."/>
            <person name="Schuster L."/>
            <person name="Cowan T.M."/>
            <person name="Smanski M.J."/>
            <person name="Chevrette M.G."/>
            <person name="De Carvalho L.P.S."/>
            <person name="Shen B."/>
        </authorList>
    </citation>
    <scope>NUCLEOTIDE SEQUENCE [LARGE SCALE GENOMIC DNA]</scope>
    <source>
        <strain evidence="2 3">NPDC048946</strain>
    </source>
</reference>
<dbReference type="RefSeq" id="WP_358354127.1">
    <property type="nucleotide sequence ID" value="NZ_JBEZFP010000034.1"/>
</dbReference>
<feature type="chain" id="PRO_5046357559" evidence="1">
    <location>
        <begin position="24"/>
        <end position="84"/>
    </location>
</feature>
<feature type="signal peptide" evidence="1">
    <location>
        <begin position="1"/>
        <end position="23"/>
    </location>
</feature>
<comment type="caution">
    <text evidence="2">The sequence shown here is derived from an EMBL/GenBank/DDBJ whole genome shotgun (WGS) entry which is preliminary data.</text>
</comment>
<sequence>MAFVYRCAATAAAVVLATVPASAVTATPAGERHAVGEQFSFRLHEAVRELPLAQESRDGYVRTKFKHWVDADKVIWSEEGQMAS</sequence>
<keyword evidence="3" id="KW-1185">Reference proteome</keyword>
<evidence type="ECO:0000313" key="2">
    <source>
        <dbReference type="EMBL" id="MEU8134983.1"/>
    </source>
</evidence>
<organism evidence="2 3">
    <name type="scientific">Streptodolium elevatio</name>
    <dbReference type="NCBI Taxonomy" id="3157996"/>
    <lineage>
        <taxon>Bacteria</taxon>
        <taxon>Bacillati</taxon>
        <taxon>Actinomycetota</taxon>
        <taxon>Actinomycetes</taxon>
        <taxon>Kitasatosporales</taxon>
        <taxon>Streptomycetaceae</taxon>
        <taxon>Streptodolium</taxon>
    </lineage>
</organism>
<gene>
    <name evidence="2" type="ORF">AB0C36_15875</name>
</gene>
<evidence type="ECO:0000256" key="1">
    <source>
        <dbReference type="SAM" id="SignalP"/>
    </source>
</evidence>
<accession>A0ABV3DGU5</accession>
<proteinExistence type="predicted"/>
<evidence type="ECO:0000313" key="3">
    <source>
        <dbReference type="Proteomes" id="UP001551482"/>
    </source>
</evidence>
<dbReference type="Proteomes" id="UP001551482">
    <property type="component" value="Unassembled WGS sequence"/>
</dbReference>